<sequence>MADEKMRLIRARNEKRASFKRQCLHQKKKLDDVWRRPRGLQSKQRIQKRAKGRHPKSGFGGPAAVRGFHPSGYEEVLVFRVEDIEGLNVETHGIRIAAKVGNKKREIIQAKALELGLKVFNLKDASLKAAAEKPEDVEEVVAEEVVAEEDVVEEEVASDE</sequence>
<evidence type="ECO:0000256" key="2">
    <source>
        <dbReference type="ARBA" id="ARBA00022980"/>
    </source>
</evidence>
<keyword evidence="8" id="KW-1185">Reference proteome</keyword>
<feature type="compositionally biased region" description="Basic residues" evidence="6">
    <location>
        <begin position="45"/>
        <end position="56"/>
    </location>
</feature>
<evidence type="ECO:0000256" key="6">
    <source>
        <dbReference type="SAM" id="MobiDB-lite"/>
    </source>
</evidence>
<protein>
    <recommendedName>
        <fullName evidence="4">Large ribosomal subunit protein eL32</fullName>
    </recommendedName>
    <alternativeName>
        <fullName evidence="5">50S ribosomal protein L32e</fullName>
    </alternativeName>
</protein>
<dbReference type="AlphaFoldDB" id="A0A9Q4KTP5"/>
<dbReference type="EMBL" id="JAKELO010000002">
    <property type="protein sequence ID" value="MDE4907822.1"/>
    <property type="molecule type" value="Genomic_DNA"/>
</dbReference>
<dbReference type="GO" id="GO:0003735">
    <property type="term" value="F:structural constituent of ribosome"/>
    <property type="evidence" value="ECO:0007669"/>
    <property type="project" value="InterPro"/>
</dbReference>
<accession>A0A9Q4KTP5</accession>
<dbReference type="InterPro" id="IPR036351">
    <property type="entry name" value="Ribosomal_eL32_sf"/>
</dbReference>
<dbReference type="GO" id="GO:0006412">
    <property type="term" value="P:translation"/>
    <property type="evidence" value="ECO:0007669"/>
    <property type="project" value="InterPro"/>
</dbReference>
<feature type="region of interest" description="Disordered" evidence="6">
    <location>
        <begin position="34"/>
        <end position="65"/>
    </location>
</feature>
<evidence type="ECO:0000256" key="5">
    <source>
        <dbReference type="ARBA" id="ARBA00035377"/>
    </source>
</evidence>
<dbReference type="NCBIfam" id="NF006332">
    <property type="entry name" value="PRK08562.1"/>
    <property type="match status" value="1"/>
</dbReference>
<dbReference type="SMART" id="SM01393">
    <property type="entry name" value="Ribosomal_L32e"/>
    <property type="match status" value="1"/>
</dbReference>
<keyword evidence="3" id="KW-0687">Ribonucleoprotein</keyword>
<reference evidence="7" key="1">
    <citation type="submission" date="2022-01" db="EMBL/GenBank/DDBJ databases">
        <title>Draft genome of Methanogenium marinum DSM 15558.</title>
        <authorList>
            <person name="Chen S.-C."/>
            <person name="You Y.-T."/>
        </authorList>
    </citation>
    <scope>NUCLEOTIDE SEQUENCE</scope>
    <source>
        <strain evidence="7">DSM 15558</strain>
    </source>
</reference>
<dbReference type="Pfam" id="PF01655">
    <property type="entry name" value="Ribosomal_L32e"/>
    <property type="match status" value="1"/>
</dbReference>
<dbReference type="Proteomes" id="UP001143747">
    <property type="component" value="Unassembled WGS sequence"/>
</dbReference>
<dbReference type="CDD" id="cd00513">
    <property type="entry name" value="Ribosomal_L32_L32e"/>
    <property type="match status" value="1"/>
</dbReference>
<proteinExistence type="inferred from homology"/>
<evidence type="ECO:0000256" key="4">
    <source>
        <dbReference type="ARBA" id="ARBA00035229"/>
    </source>
</evidence>
<dbReference type="SUPFAM" id="SSF52042">
    <property type="entry name" value="Ribosomal protein L32e"/>
    <property type="match status" value="1"/>
</dbReference>
<comment type="caution">
    <text evidence="7">The sequence shown here is derived from an EMBL/GenBank/DDBJ whole genome shotgun (WGS) entry which is preliminary data.</text>
</comment>
<comment type="similarity">
    <text evidence="1">Belongs to the eukaryotic ribosomal protein eL32 family.</text>
</comment>
<dbReference type="PANTHER" id="PTHR23413">
    <property type="entry name" value="60S RIBOSOMAL PROTEIN L32 AND DNA-DIRECTED RNA POLYMERASE II, SUBUNIT N"/>
    <property type="match status" value="1"/>
</dbReference>
<evidence type="ECO:0000256" key="1">
    <source>
        <dbReference type="ARBA" id="ARBA00008431"/>
    </source>
</evidence>
<dbReference type="PANTHER" id="PTHR23413:SF1">
    <property type="entry name" value="RIBOSOMAL PROTEIN L32"/>
    <property type="match status" value="1"/>
</dbReference>
<dbReference type="GO" id="GO:0022625">
    <property type="term" value="C:cytosolic large ribosomal subunit"/>
    <property type="evidence" value="ECO:0007669"/>
    <property type="project" value="TreeGrafter"/>
</dbReference>
<name>A0A9Q4KTP5_9EURY</name>
<evidence type="ECO:0000256" key="3">
    <source>
        <dbReference type="ARBA" id="ARBA00023274"/>
    </source>
</evidence>
<dbReference type="InterPro" id="IPR001515">
    <property type="entry name" value="Ribosomal_eL32"/>
</dbReference>
<organism evidence="7 8">
    <name type="scientific">Methanogenium marinum</name>
    <dbReference type="NCBI Taxonomy" id="348610"/>
    <lineage>
        <taxon>Archaea</taxon>
        <taxon>Methanobacteriati</taxon>
        <taxon>Methanobacteriota</taxon>
        <taxon>Stenosarchaea group</taxon>
        <taxon>Methanomicrobia</taxon>
        <taxon>Methanomicrobiales</taxon>
        <taxon>Methanomicrobiaceae</taxon>
        <taxon>Methanogenium</taxon>
    </lineage>
</organism>
<gene>
    <name evidence="7" type="ORF">L0665_04245</name>
</gene>
<dbReference type="InterPro" id="IPR023654">
    <property type="entry name" value="Ribosomal_eL32_arc"/>
</dbReference>
<evidence type="ECO:0000313" key="7">
    <source>
        <dbReference type="EMBL" id="MDE4907822.1"/>
    </source>
</evidence>
<dbReference type="RefSeq" id="WP_274924468.1">
    <property type="nucleotide sequence ID" value="NZ_JAKELO010000002.1"/>
</dbReference>
<keyword evidence="2 7" id="KW-0689">Ribosomal protein</keyword>
<evidence type="ECO:0000313" key="8">
    <source>
        <dbReference type="Proteomes" id="UP001143747"/>
    </source>
</evidence>